<sequence length="219" mass="25419">MPYRFDATIEFNNSVEDLVTLISYAIHERDSENEKNRLLFLKLTVVSSVTKFQVFIESILKEYVYLIQRSGKTNQEIQLNLRLNSIRLFSTKKIISKTLENHTAYSLDTLSEVREIAQRTLKLCDDAETVSEDLYFDTKFPLGKTGLEELIKLFRQINGVNIFANAPFDINKLNEILGRRHAIIHEDSNPQLTEEVVENYKSFLIEVTAYVDQYLAENL</sequence>
<protein>
    <recommendedName>
        <fullName evidence="1">RiboL-PSP-HEPN domain-containing protein</fullName>
    </recommendedName>
</protein>
<evidence type="ECO:0000313" key="2">
    <source>
        <dbReference type="EMBL" id="PVY40881.1"/>
    </source>
</evidence>
<dbReference type="EMBL" id="QEKI01000006">
    <property type="protein sequence ID" value="PVY40881.1"/>
    <property type="molecule type" value="Genomic_DNA"/>
</dbReference>
<dbReference type="Proteomes" id="UP000245466">
    <property type="component" value="Unassembled WGS sequence"/>
</dbReference>
<feature type="domain" description="RiboL-PSP-HEPN" evidence="1">
    <location>
        <begin position="21"/>
        <end position="216"/>
    </location>
</feature>
<evidence type="ECO:0000259" key="1">
    <source>
        <dbReference type="Pfam" id="PF18735"/>
    </source>
</evidence>
<comment type="caution">
    <text evidence="2">The sequence shown here is derived from an EMBL/GenBank/DDBJ whole genome shotgun (WGS) entry which is preliminary data.</text>
</comment>
<keyword evidence="3" id="KW-1185">Reference proteome</keyword>
<dbReference type="RefSeq" id="WP_116543611.1">
    <property type="nucleotide sequence ID" value="NZ_QEKI01000006.1"/>
</dbReference>
<dbReference type="Pfam" id="PF18735">
    <property type="entry name" value="HEPN_RiboL-PSP"/>
    <property type="match status" value="1"/>
</dbReference>
<evidence type="ECO:0000313" key="3">
    <source>
        <dbReference type="Proteomes" id="UP000245466"/>
    </source>
</evidence>
<accession>A0A2U1AX01</accession>
<name>A0A2U1AX01_9BACT</name>
<dbReference type="InterPro" id="IPR041519">
    <property type="entry name" value="HEPN_RiboL-PSP"/>
</dbReference>
<dbReference type="AlphaFoldDB" id="A0A2U1AX01"/>
<proteinExistence type="predicted"/>
<reference evidence="2 3" key="1">
    <citation type="submission" date="2018-04" db="EMBL/GenBank/DDBJ databases">
        <title>Genomic Encyclopedia of Type Strains, Phase IV (KMG-IV): sequencing the most valuable type-strain genomes for metagenomic binning, comparative biology and taxonomic classification.</title>
        <authorList>
            <person name="Goeker M."/>
        </authorList>
    </citation>
    <scope>NUCLEOTIDE SEQUENCE [LARGE SCALE GENOMIC DNA]</scope>
    <source>
        <strain evidence="2 3">DSM 100231</strain>
    </source>
</reference>
<gene>
    <name evidence="2" type="ORF">C8E01_106223</name>
</gene>
<organism evidence="2 3">
    <name type="scientific">Pontibacter virosus</name>
    <dbReference type="NCBI Taxonomy" id="1765052"/>
    <lineage>
        <taxon>Bacteria</taxon>
        <taxon>Pseudomonadati</taxon>
        <taxon>Bacteroidota</taxon>
        <taxon>Cytophagia</taxon>
        <taxon>Cytophagales</taxon>
        <taxon>Hymenobacteraceae</taxon>
        <taxon>Pontibacter</taxon>
    </lineage>
</organism>